<protein>
    <submittedName>
        <fullName evidence="1">Uncharacterized protein</fullName>
    </submittedName>
</protein>
<sequence>MIKKSVFEADLISGMHRELIKNASDNDVEHLEKAVDYLNSAIDIFEDAGMTTQANQVLNILTKIASKESITSEQMIKNLKHHGTVFPLNDKHKSDDQEADDLLNAEIDELTFEDEV</sequence>
<organism evidence="1">
    <name type="scientific">uncultured Caudovirales phage</name>
    <dbReference type="NCBI Taxonomy" id="2100421"/>
    <lineage>
        <taxon>Viruses</taxon>
        <taxon>Duplodnaviria</taxon>
        <taxon>Heunggongvirae</taxon>
        <taxon>Uroviricota</taxon>
        <taxon>Caudoviricetes</taxon>
        <taxon>Peduoviridae</taxon>
        <taxon>Maltschvirus</taxon>
        <taxon>Maltschvirus maltsch</taxon>
    </lineage>
</organism>
<proteinExistence type="predicted"/>
<dbReference type="EMBL" id="LR797252">
    <property type="protein sequence ID" value="CAB4197104.1"/>
    <property type="molecule type" value="Genomic_DNA"/>
</dbReference>
<name>A0A6J5RYB5_9CAUD</name>
<reference evidence="1" key="1">
    <citation type="submission" date="2020-05" db="EMBL/GenBank/DDBJ databases">
        <authorList>
            <person name="Chiriac C."/>
            <person name="Salcher M."/>
            <person name="Ghai R."/>
            <person name="Kavagutti S V."/>
        </authorList>
    </citation>
    <scope>NUCLEOTIDE SEQUENCE</scope>
</reference>
<evidence type="ECO:0000313" key="1">
    <source>
        <dbReference type="EMBL" id="CAB4197104.1"/>
    </source>
</evidence>
<accession>A0A6J5RYB5</accession>
<gene>
    <name evidence="1" type="ORF">UFOVP1290_624</name>
</gene>